<gene>
    <name evidence="1" type="ORF">AC631_00208</name>
</gene>
<protein>
    <submittedName>
        <fullName evidence="1">Uncharacterized protein</fullName>
    </submittedName>
</protein>
<accession>A0A0V1Q6I0</accession>
<evidence type="ECO:0000313" key="2">
    <source>
        <dbReference type="Proteomes" id="UP000054251"/>
    </source>
</evidence>
<sequence length="252" mass="28052">MSTQIESRPAIELPGEREEAPISPGLQKQFLAHFKLYSLVNSTRDIIFMIPFVRQCATNISPSFQAIRDSNPIRAVMDKGDPIADGALNKLDSVAPNLRKYAYSNLWASFTRPVNGTLGNTRRVLTNGNEAIKTTIIEPSAKTVHDLRDRFHYVVYDNNGKGIISSTADPLVAPLNDYLENIVKCSPTLKSDSKNHSSELSRTVQIVVNAVRGNIESTEELDNPQIEYDKLKNQYVDGAKDTIHEKAAEHTQ</sequence>
<dbReference type="GeneID" id="26837217"/>
<comment type="caution">
    <text evidence="1">The sequence shown here is derived from an EMBL/GenBank/DDBJ whole genome shotgun (WGS) entry which is preliminary data.</text>
</comment>
<dbReference type="OrthoDB" id="376826at2759"/>
<evidence type="ECO:0000313" key="1">
    <source>
        <dbReference type="EMBL" id="KSA04129.1"/>
    </source>
</evidence>
<organism evidence="1 2">
    <name type="scientific">Debaryomyces fabryi</name>
    <dbReference type="NCBI Taxonomy" id="58627"/>
    <lineage>
        <taxon>Eukaryota</taxon>
        <taxon>Fungi</taxon>
        <taxon>Dikarya</taxon>
        <taxon>Ascomycota</taxon>
        <taxon>Saccharomycotina</taxon>
        <taxon>Pichiomycetes</taxon>
        <taxon>Debaryomycetaceae</taxon>
        <taxon>Debaryomyces</taxon>
    </lineage>
</organism>
<keyword evidence="2" id="KW-1185">Reference proteome</keyword>
<proteinExistence type="predicted"/>
<dbReference type="Proteomes" id="UP000054251">
    <property type="component" value="Unassembled WGS sequence"/>
</dbReference>
<reference evidence="1 2" key="1">
    <citation type="submission" date="2015-11" db="EMBL/GenBank/DDBJ databases">
        <title>The genome of Debaryomyces fabryi.</title>
        <authorList>
            <person name="Tafer H."/>
            <person name="Lopandic K."/>
        </authorList>
    </citation>
    <scope>NUCLEOTIDE SEQUENCE [LARGE SCALE GENOMIC DNA]</scope>
    <source>
        <strain evidence="1 2">CBS 789</strain>
    </source>
</reference>
<dbReference type="AlphaFoldDB" id="A0A0V1Q6I0"/>
<name>A0A0V1Q6I0_9ASCO</name>
<dbReference type="RefSeq" id="XP_015470231.1">
    <property type="nucleotide sequence ID" value="XM_015609038.1"/>
</dbReference>
<dbReference type="EMBL" id="LMYN01000002">
    <property type="protein sequence ID" value="KSA04129.1"/>
    <property type="molecule type" value="Genomic_DNA"/>
</dbReference>
<dbReference type="Pfam" id="PF17316">
    <property type="entry name" value="Perilipin_2"/>
    <property type="match status" value="1"/>
</dbReference>